<dbReference type="HOGENOM" id="CLU_1654853_0_0_1"/>
<evidence type="ECO:0000313" key="2">
    <source>
        <dbReference type="EnsemblPlants" id="OB10G11930.1"/>
    </source>
</evidence>
<evidence type="ECO:0000259" key="1">
    <source>
        <dbReference type="Pfam" id="PF03017"/>
    </source>
</evidence>
<feature type="domain" description="Transposase Tnp1/En/Spm-like" evidence="1">
    <location>
        <begin position="77"/>
        <end position="141"/>
    </location>
</feature>
<dbReference type="Proteomes" id="UP000006038">
    <property type="component" value="Chromosome 10"/>
</dbReference>
<dbReference type="STRING" id="4533.J3N0Z5"/>
<dbReference type="AlphaFoldDB" id="J3N0Z5"/>
<keyword evidence="3" id="KW-1185">Reference proteome</keyword>
<reference evidence="2" key="1">
    <citation type="journal article" date="2013" name="Nat. Commun.">
        <title>Whole-genome sequencing of Oryza brachyantha reveals mechanisms underlying Oryza genome evolution.</title>
        <authorList>
            <person name="Chen J."/>
            <person name="Huang Q."/>
            <person name="Gao D."/>
            <person name="Wang J."/>
            <person name="Lang Y."/>
            <person name="Liu T."/>
            <person name="Li B."/>
            <person name="Bai Z."/>
            <person name="Luis Goicoechea J."/>
            <person name="Liang C."/>
            <person name="Chen C."/>
            <person name="Zhang W."/>
            <person name="Sun S."/>
            <person name="Liao Y."/>
            <person name="Zhang X."/>
            <person name="Yang L."/>
            <person name="Song C."/>
            <person name="Wang M."/>
            <person name="Shi J."/>
            <person name="Liu G."/>
            <person name="Liu J."/>
            <person name="Zhou H."/>
            <person name="Zhou W."/>
            <person name="Yu Q."/>
            <person name="An N."/>
            <person name="Chen Y."/>
            <person name="Cai Q."/>
            <person name="Wang B."/>
            <person name="Liu B."/>
            <person name="Min J."/>
            <person name="Huang Y."/>
            <person name="Wu H."/>
            <person name="Li Z."/>
            <person name="Zhang Y."/>
            <person name="Yin Y."/>
            <person name="Song W."/>
            <person name="Jiang J."/>
            <person name="Jackson S.A."/>
            <person name="Wing R.A."/>
            <person name="Wang J."/>
            <person name="Chen M."/>
        </authorList>
    </citation>
    <scope>NUCLEOTIDE SEQUENCE [LARGE SCALE GENOMIC DNA]</scope>
    <source>
        <strain evidence="2">cv. IRGC 101232</strain>
    </source>
</reference>
<protein>
    <recommendedName>
        <fullName evidence="1">Transposase Tnp1/En/Spm-like domain-containing protein</fullName>
    </recommendedName>
</protein>
<dbReference type="InterPro" id="IPR004264">
    <property type="entry name" value="Transposase_23"/>
</dbReference>
<dbReference type="Gramene" id="OB10G11930.1">
    <property type="protein sequence ID" value="OB10G11930.1"/>
    <property type="gene ID" value="OB10G11930"/>
</dbReference>
<organism evidence="2">
    <name type="scientific">Oryza brachyantha</name>
    <name type="common">malo sina</name>
    <dbReference type="NCBI Taxonomy" id="4533"/>
    <lineage>
        <taxon>Eukaryota</taxon>
        <taxon>Viridiplantae</taxon>
        <taxon>Streptophyta</taxon>
        <taxon>Embryophyta</taxon>
        <taxon>Tracheophyta</taxon>
        <taxon>Spermatophyta</taxon>
        <taxon>Magnoliopsida</taxon>
        <taxon>Liliopsida</taxon>
        <taxon>Poales</taxon>
        <taxon>Poaceae</taxon>
        <taxon>BOP clade</taxon>
        <taxon>Oryzoideae</taxon>
        <taxon>Oryzeae</taxon>
        <taxon>Oryzinae</taxon>
        <taxon>Oryza</taxon>
    </lineage>
</organism>
<name>J3N0Z5_ORYBR</name>
<sequence>MTQIRSNHTEQWFTWQLTKKEAELENLIEKQPELAQNDQGRVAWEGDALYQRIQCDAPEQADLQSERRITSMVGSTVILTTVKYRKKECVTYATFLTSNPREKAGGVEIGNEFTKVVVNHPIQENEELVRPLKHCKTIGDAHVAGMSIAWPSICIQKIDG</sequence>
<proteinExistence type="predicted"/>
<dbReference type="EnsemblPlants" id="OB10G11930.1">
    <property type="protein sequence ID" value="OB10G11930.1"/>
    <property type="gene ID" value="OB10G11930"/>
</dbReference>
<accession>J3N0Z5</accession>
<reference evidence="2" key="2">
    <citation type="submission" date="2013-04" db="UniProtKB">
        <authorList>
            <consortium name="EnsemblPlants"/>
        </authorList>
    </citation>
    <scope>IDENTIFICATION</scope>
</reference>
<evidence type="ECO:0000313" key="3">
    <source>
        <dbReference type="Proteomes" id="UP000006038"/>
    </source>
</evidence>
<dbReference type="Pfam" id="PF03017">
    <property type="entry name" value="Transposase_23"/>
    <property type="match status" value="1"/>
</dbReference>